<dbReference type="EMBL" id="JAUKUD010000002">
    <property type="protein sequence ID" value="KAK0751945.1"/>
    <property type="molecule type" value="Genomic_DNA"/>
</dbReference>
<comment type="caution">
    <text evidence="1">The sequence shown here is derived from an EMBL/GenBank/DDBJ whole genome shotgun (WGS) entry which is preliminary data.</text>
</comment>
<evidence type="ECO:0000313" key="2">
    <source>
        <dbReference type="Proteomes" id="UP001172155"/>
    </source>
</evidence>
<dbReference type="AlphaFoldDB" id="A0AA40F692"/>
<name>A0AA40F692_9PEZI</name>
<dbReference type="Proteomes" id="UP001172155">
    <property type="component" value="Unassembled WGS sequence"/>
</dbReference>
<proteinExistence type="predicted"/>
<sequence>METAFQARALSSILGLCGLATEMKKLVVLLPQTISRRLSCHALAGFGPVGRAGRKSAVALGPAAPGIAPESRPPLGRSVAASIFGTAD</sequence>
<accession>A0AA40F692</accession>
<evidence type="ECO:0000313" key="1">
    <source>
        <dbReference type="EMBL" id="KAK0751945.1"/>
    </source>
</evidence>
<keyword evidence="2" id="KW-1185">Reference proteome</keyword>
<organism evidence="1 2">
    <name type="scientific">Schizothecium vesticola</name>
    <dbReference type="NCBI Taxonomy" id="314040"/>
    <lineage>
        <taxon>Eukaryota</taxon>
        <taxon>Fungi</taxon>
        <taxon>Dikarya</taxon>
        <taxon>Ascomycota</taxon>
        <taxon>Pezizomycotina</taxon>
        <taxon>Sordariomycetes</taxon>
        <taxon>Sordariomycetidae</taxon>
        <taxon>Sordariales</taxon>
        <taxon>Schizotheciaceae</taxon>
        <taxon>Schizothecium</taxon>
    </lineage>
</organism>
<gene>
    <name evidence="1" type="ORF">B0T18DRAFT_80247</name>
</gene>
<protein>
    <submittedName>
        <fullName evidence="1">Uncharacterized protein</fullName>
    </submittedName>
</protein>
<reference evidence="1" key="1">
    <citation type="submission" date="2023-06" db="EMBL/GenBank/DDBJ databases">
        <title>Genome-scale phylogeny and comparative genomics of the fungal order Sordariales.</title>
        <authorList>
            <consortium name="Lawrence Berkeley National Laboratory"/>
            <person name="Hensen N."/>
            <person name="Bonometti L."/>
            <person name="Westerberg I."/>
            <person name="Brannstrom I.O."/>
            <person name="Guillou S."/>
            <person name="Cros-Aarteil S."/>
            <person name="Calhoun S."/>
            <person name="Haridas S."/>
            <person name="Kuo A."/>
            <person name="Mondo S."/>
            <person name="Pangilinan J."/>
            <person name="Riley R."/>
            <person name="LaButti K."/>
            <person name="Andreopoulos B."/>
            <person name="Lipzen A."/>
            <person name="Chen C."/>
            <person name="Yanf M."/>
            <person name="Daum C."/>
            <person name="Ng V."/>
            <person name="Clum A."/>
            <person name="Steindorff A."/>
            <person name="Ohm R."/>
            <person name="Martin F."/>
            <person name="Silar P."/>
            <person name="Natvig D."/>
            <person name="Lalanne C."/>
            <person name="Gautier V."/>
            <person name="Ament-velasquez S.L."/>
            <person name="Kruys A."/>
            <person name="Hutchinson M.I."/>
            <person name="Powell A.J."/>
            <person name="Barry K."/>
            <person name="Miller A.N."/>
            <person name="Grigoriev I.V."/>
            <person name="Debuchy R."/>
            <person name="Gladieux P."/>
            <person name="Thoren M.H."/>
            <person name="Johannesson H."/>
        </authorList>
    </citation>
    <scope>NUCLEOTIDE SEQUENCE</scope>
    <source>
        <strain evidence="1">SMH3187-1</strain>
    </source>
</reference>